<feature type="transmembrane region" description="Helical" evidence="5">
    <location>
        <begin position="182"/>
        <end position="203"/>
    </location>
</feature>
<evidence type="ECO:0000256" key="5">
    <source>
        <dbReference type="RuleBase" id="RU361157"/>
    </source>
</evidence>
<dbReference type="Pfam" id="PF01061">
    <property type="entry name" value="ABC2_membrane"/>
    <property type="match status" value="1"/>
</dbReference>
<feature type="transmembrane region" description="Helical" evidence="5">
    <location>
        <begin position="97"/>
        <end position="122"/>
    </location>
</feature>
<gene>
    <name evidence="7" type="ORF">RGQ30_09220</name>
</gene>
<dbReference type="Proteomes" id="UP001329151">
    <property type="component" value="Chromosome"/>
</dbReference>
<keyword evidence="3 5" id="KW-1133">Transmembrane helix</keyword>
<dbReference type="RefSeq" id="WP_130558099.1">
    <property type="nucleotide sequence ID" value="NZ_AP028947.1"/>
</dbReference>
<keyword evidence="5" id="KW-1003">Cell membrane</keyword>
<evidence type="ECO:0000256" key="4">
    <source>
        <dbReference type="ARBA" id="ARBA00023136"/>
    </source>
</evidence>
<feature type="domain" description="ABC transmembrane type-2" evidence="6">
    <location>
        <begin position="18"/>
        <end position="263"/>
    </location>
</feature>
<reference evidence="7 8" key="1">
    <citation type="submission" date="2023-10" db="EMBL/GenBank/DDBJ databases">
        <title>Complete Genome Sequence of Limnobacter thiooxidans CS-K2T, Isolated from freshwater lake sediments in Bavaria, Germany.</title>
        <authorList>
            <person name="Naruki M."/>
            <person name="Watanabe A."/>
            <person name="Warashina T."/>
            <person name="Morita T."/>
            <person name="Arakawa K."/>
        </authorList>
    </citation>
    <scope>NUCLEOTIDE SEQUENCE [LARGE SCALE GENOMIC DNA]</scope>
    <source>
        <strain evidence="7 8">CS-K2</strain>
    </source>
</reference>
<dbReference type="InterPro" id="IPR051784">
    <property type="entry name" value="Nod_factor_ABC_transporter"/>
</dbReference>
<feature type="transmembrane region" description="Helical" evidence="5">
    <location>
        <begin position="238"/>
        <end position="258"/>
    </location>
</feature>
<dbReference type="InterPro" id="IPR013525">
    <property type="entry name" value="ABC2_TM"/>
</dbReference>
<evidence type="ECO:0000256" key="1">
    <source>
        <dbReference type="ARBA" id="ARBA00004141"/>
    </source>
</evidence>
<evidence type="ECO:0000259" key="6">
    <source>
        <dbReference type="PROSITE" id="PS51012"/>
    </source>
</evidence>
<dbReference type="EMBL" id="AP028947">
    <property type="protein sequence ID" value="BET25421.1"/>
    <property type="molecule type" value="Genomic_DNA"/>
</dbReference>
<feature type="transmembrane region" description="Helical" evidence="5">
    <location>
        <begin position="54"/>
        <end position="76"/>
    </location>
</feature>
<comment type="subcellular location">
    <subcellularLocation>
        <location evidence="5">Cell inner membrane</location>
        <topology evidence="5">Multi-pass membrane protein</topology>
    </subcellularLocation>
    <subcellularLocation>
        <location evidence="1">Membrane</location>
        <topology evidence="1">Multi-pass membrane protein</topology>
    </subcellularLocation>
</comment>
<proteinExistence type="inferred from homology"/>
<keyword evidence="2 5" id="KW-0812">Transmembrane</keyword>
<dbReference type="PANTHER" id="PTHR43229:SF2">
    <property type="entry name" value="NODULATION PROTEIN J"/>
    <property type="match status" value="1"/>
</dbReference>
<keyword evidence="4 5" id="KW-0472">Membrane</keyword>
<evidence type="ECO:0000256" key="2">
    <source>
        <dbReference type="ARBA" id="ARBA00022692"/>
    </source>
</evidence>
<feature type="transmembrane region" description="Helical" evidence="5">
    <location>
        <begin position="24"/>
        <end position="48"/>
    </location>
</feature>
<comment type="similarity">
    <text evidence="5">Belongs to the ABC-2 integral membrane protein family.</text>
</comment>
<organism evidence="7 8">
    <name type="scientific">Limnobacter thiooxidans</name>
    <dbReference type="NCBI Taxonomy" id="131080"/>
    <lineage>
        <taxon>Bacteria</taxon>
        <taxon>Pseudomonadati</taxon>
        <taxon>Pseudomonadota</taxon>
        <taxon>Betaproteobacteria</taxon>
        <taxon>Burkholderiales</taxon>
        <taxon>Burkholderiaceae</taxon>
        <taxon>Limnobacter</taxon>
    </lineage>
</organism>
<evidence type="ECO:0000313" key="7">
    <source>
        <dbReference type="EMBL" id="BET25421.1"/>
    </source>
</evidence>
<dbReference type="PANTHER" id="PTHR43229">
    <property type="entry name" value="NODULATION PROTEIN J"/>
    <property type="match status" value="1"/>
</dbReference>
<dbReference type="KEGG" id="lto:RGQ30_09220"/>
<dbReference type="GO" id="GO:0140359">
    <property type="term" value="F:ABC-type transporter activity"/>
    <property type="evidence" value="ECO:0007669"/>
    <property type="project" value="InterPro"/>
</dbReference>
<dbReference type="AlphaFoldDB" id="A0AA86MCZ2"/>
<dbReference type="PIRSF" id="PIRSF006648">
    <property type="entry name" value="DrrB"/>
    <property type="match status" value="1"/>
</dbReference>
<sequence>MLIQFYRAVIARESQKLLKQRDRLAAAMVRPVLWLWIIGGGMQALAGIDYTARLLPGIIGMTLLFGGMVGGLSIALDKDAGTMRLLVTAPVKTRHILIAKTLGAALGALVQMALLVALLLGLEGLYAVLTPLGVDLQQALPWVGRTVWPQLHVLLPAAVLAALSCAALGVLCGTFAKSIDGFAVMMNFVIFPVFFFSGALYPIDPMPALARWVSLLNPFSYCVDMLRHAFTSHAEFSLILSSTVLIVSTLAMLVVATWKFSQSGAAVPLNT</sequence>
<dbReference type="InterPro" id="IPR000412">
    <property type="entry name" value="ABC_2_transport"/>
</dbReference>
<evidence type="ECO:0000313" key="8">
    <source>
        <dbReference type="Proteomes" id="UP001329151"/>
    </source>
</evidence>
<accession>A0AA86MCZ2</accession>
<feature type="transmembrane region" description="Helical" evidence="5">
    <location>
        <begin position="153"/>
        <end position="175"/>
    </location>
</feature>
<dbReference type="InterPro" id="IPR047817">
    <property type="entry name" value="ABC2_TM_bact-type"/>
</dbReference>
<evidence type="ECO:0000256" key="3">
    <source>
        <dbReference type="ARBA" id="ARBA00022989"/>
    </source>
</evidence>
<name>A0AA86MCZ2_9BURK</name>
<keyword evidence="5" id="KW-0813">Transport</keyword>
<keyword evidence="8" id="KW-1185">Reference proteome</keyword>
<protein>
    <recommendedName>
        <fullName evidence="5">Transport permease protein</fullName>
    </recommendedName>
</protein>
<dbReference type="GO" id="GO:0043190">
    <property type="term" value="C:ATP-binding cassette (ABC) transporter complex"/>
    <property type="evidence" value="ECO:0007669"/>
    <property type="project" value="InterPro"/>
</dbReference>
<dbReference type="PROSITE" id="PS51012">
    <property type="entry name" value="ABC_TM2"/>
    <property type="match status" value="1"/>
</dbReference>